<dbReference type="InterPro" id="IPR016024">
    <property type="entry name" value="ARM-type_fold"/>
</dbReference>
<accession>A0A0L0HW81</accession>
<feature type="region of interest" description="Disordered" evidence="5">
    <location>
        <begin position="694"/>
        <end position="766"/>
    </location>
</feature>
<dbReference type="OrthoDB" id="20900at2759"/>
<evidence type="ECO:0000256" key="2">
    <source>
        <dbReference type="ARBA" id="ARBA00010511"/>
    </source>
</evidence>
<comment type="subcellular location">
    <subcellularLocation>
        <location evidence="1">Nucleus</location>
    </subcellularLocation>
</comment>
<dbReference type="Pfam" id="PF08167">
    <property type="entry name" value="RIX1"/>
    <property type="match status" value="1"/>
</dbReference>
<organism evidence="7 8">
    <name type="scientific">Spizellomyces punctatus (strain DAOM BR117)</name>
    <dbReference type="NCBI Taxonomy" id="645134"/>
    <lineage>
        <taxon>Eukaryota</taxon>
        <taxon>Fungi</taxon>
        <taxon>Fungi incertae sedis</taxon>
        <taxon>Chytridiomycota</taxon>
        <taxon>Chytridiomycota incertae sedis</taxon>
        <taxon>Chytridiomycetes</taxon>
        <taxon>Spizellomycetales</taxon>
        <taxon>Spizellomycetaceae</taxon>
        <taxon>Spizellomyces</taxon>
    </lineage>
</organism>
<feature type="compositionally biased region" description="Acidic residues" evidence="5">
    <location>
        <begin position="724"/>
        <end position="766"/>
    </location>
</feature>
<evidence type="ECO:0000313" key="8">
    <source>
        <dbReference type="Proteomes" id="UP000053201"/>
    </source>
</evidence>
<dbReference type="RefSeq" id="XP_016613178.1">
    <property type="nucleotide sequence ID" value="XM_016749138.1"/>
</dbReference>
<dbReference type="EMBL" id="KQ257450">
    <property type="protein sequence ID" value="KND05139.1"/>
    <property type="molecule type" value="Genomic_DNA"/>
</dbReference>
<dbReference type="OMA" id="GGWEILR"/>
<dbReference type="GeneID" id="27684515"/>
<dbReference type="STRING" id="645134.A0A0L0HW81"/>
<evidence type="ECO:0000313" key="7">
    <source>
        <dbReference type="EMBL" id="KND05139.1"/>
    </source>
</evidence>
<dbReference type="InParanoid" id="A0A0L0HW81"/>
<feature type="region of interest" description="Disordered" evidence="5">
    <location>
        <begin position="606"/>
        <end position="635"/>
    </location>
</feature>
<dbReference type="PANTHER" id="PTHR34105">
    <property type="entry name" value="PROLINE-, GLUTAMIC ACID- AND LEUCINE-RICH PROTEIN 1"/>
    <property type="match status" value="1"/>
</dbReference>
<dbReference type="Proteomes" id="UP000053201">
    <property type="component" value="Unassembled WGS sequence"/>
</dbReference>
<evidence type="ECO:0000256" key="1">
    <source>
        <dbReference type="ARBA" id="ARBA00004123"/>
    </source>
</evidence>
<dbReference type="eggNOG" id="ENOG502QSEW">
    <property type="taxonomic scope" value="Eukaryota"/>
</dbReference>
<reference evidence="7 8" key="1">
    <citation type="submission" date="2009-08" db="EMBL/GenBank/DDBJ databases">
        <title>The Genome Sequence of Spizellomyces punctatus strain DAOM BR117.</title>
        <authorList>
            <consortium name="The Broad Institute Genome Sequencing Platform"/>
            <person name="Russ C."/>
            <person name="Cuomo C."/>
            <person name="Shea T."/>
            <person name="Young S.K."/>
            <person name="Zeng Q."/>
            <person name="Koehrsen M."/>
            <person name="Haas B."/>
            <person name="Borodovsky M."/>
            <person name="Guigo R."/>
            <person name="Alvarado L."/>
            <person name="Berlin A."/>
            <person name="Bochicchio J."/>
            <person name="Borenstein D."/>
            <person name="Chapman S."/>
            <person name="Chen Z."/>
            <person name="Engels R."/>
            <person name="Freedman E."/>
            <person name="Gellesch M."/>
            <person name="Goldberg J."/>
            <person name="Griggs A."/>
            <person name="Gujja S."/>
            <person name="Heiman D."/>
            <person name="Hepburn T."/>
            <person name="Howarth C."/>
            <person name="Jen D."/>
            <person name="Larson L."/>
            <person name="Lewis B."/>
            <person name="Mehta T."/>
            <person name="Park D."/>
            <person name="Pearson M."/>
            <person name="Roberts A."/>
            <person name="Saif S."/>
            <person name="Shenoy N."/>
            <person name="Sisk P."/>
            <person name="Stolte C."/>
            <person name="Sykes S."/>
            <person name="Thomson T."/>
            <person name="Walk T."/>
            <person name="White J."/>
            <person name="Yandava C."/>
            <person name="Burger G."/>
            <person name="Gray M.W."/>
            <person name="Holland P.W.H."/>
            <person name="King N."/>
            <person name="Lang F.B.F."/>
            <person name="Roger A.J."/>
            <person name="Ruiz-Trillo I."/>
            <person name="Lander E."/>
            <person name="Nusbaum C."/>
        </authorList>
    </citation>
    <scope>NUCLEOTIDE SEQUENCE [LARGE SCALE GENOMIC DNA]</scope>
    <source>
        <strain evidence="7 8">DAOM BR117</strain>
    </source>
</reference>
<comment type="similarity">
    <text evidence="2">Belongs to the RIX1/PELP1 family.</text>
</comment>
<keyword evidence="4" id="KW-0539">Nucleus</keyword>
<feature type="compositionally biased region" description="Low complexity" evidence="5">
    <location>
        <begin position="700"/>
        <end position="711"/>
    </location>
</feature>
<dbReference type="VEuPathDB" id="FungiDB:SPPG_00808"/>
<dbReference type="SUPFAM" id="SSF48371">
    <property type="entry name" value="ARM repeat"/>
    <property type="match status" value="1"/>
</dbReference>
<keyword evidence="8" id="KW-1185">Reference proteome</keyword>
<feature type="domain" description="Pre-rRNA-processing protein RIX1 N-terminal" evidence="6">
    <location>
        <begin position="23"/>
        <end position="209"/>
    </location>
</feature>
<dbReference type="GO" id="GO:0005634">
    <property type="term" value="C:nucleus"/>
    <property type="evidence" value="ECO:0007669"/>
    <property type="project" value="UniProtKB-SubCell"/>
</dbReference>
<evidence type="ECO:0000256" key="4">
    <source>
        <dbReference type="ARBA" id="ARBA00023242"/>
    </source>
</evidence>
<dbReference type="GO" id="GO:0006364">
    <property type="term" value="P:rRNA processing"/>
    <property type="evidence" value="ECO:0007669"/>
    <property type="project" value="TreeGrafter"/>
</dbReference>
<gene>
    <name evidence="7" type="ORF">SPPG_00808</name>
</gene>
<evidence type="ECO:0000256" key="3">
    <source>
        <dbReference type="ARBA" id="ARBA00021502"/>
    </source>
</evidence>
<dbReference type="AlphaFoldDB" id="A0A0L0HW81"/>
<dbReference type="InterPro" id="IPR012583">
    <property type="entry name" value="RIX1_N"/>
</dbReference>
<sequence length="766" mass="84675">MEDPAQQLELITANFLGDDEKVHTNLPWILNLLTNNDLLWRLHHVAEEANDLNNLTKGSLATRAISALHKWSVRLSSLLSSKAPTTQWAAACLIRISVEQAYSAFQKEARSWCNGLLTAMKTPNSTYVGDIVRAVTKLLVKSKVFPSLQRDLNQMYLAKVITGICDIIARSTPVEPNILADLQNIITTFPNGAKAHSERIEVICFDIIMRLHEEKQSVRAATGCIVVLAQLKREKGGDYGESKIIDRVCASVKELLDEIFSSIDAETTTREASNGLILPPVSGGYHIELPVRISQLQAIVTVLSTILSVTTQSFRVESVVALIRRMYAGAGKAQWYDLGNAFGPKYLRLLVPLVCITANQLLTILLSRKVWTDVEFTWTICAKALEHSRYHHTLRLSGYQLISKAIATFGCEIVRIGSSTLSKAVLHDMNAYTKPVSVRDPSTAQQSKKRKLDSVDTTKNLEAPDDWDLRIAALNVLEHLILFGQAEANQIDISPLTHSLVSCVFASATRNAPDDAKHGYQYQMLKCLLAAMQSCTGRNGDVLALGIKVFASFLYHPDVRVRELCKRGLIVSDLIIHPRLPRFEYTTTVEKYASPLEDEFEPIASTSSNVTGNQRDVAPDRPVTNPVTNPGAIPTYDQAIPAKRRTSVTKVHVQPTVGKAVVPDIAFKVVETQEVESVTETAIVRETLVHSREYQPNEVSMDSTTMSNSDTPPVENVGPKEGPSDDTADPMDADDDGLPEISVNDDDDEDELPEINIDEEEEEESE</sequence>
<name>A0A0L0HW81_SPIPD</name>
<proteinExistence type="inferred from homology"/>
<evidence type="ECO:0000259" key="6">
    <source>
        <dbReference type="Pfam" id="PF08167"/>
    </source>
</evidence>
<dbReference type="PANTHER" id="PTHR34105:SF1">
    <property type="entry name" value="PROLINE-, GLUTAMIC ACID- AND LEUCINE-RICH PROTEIN 1"/>
    <property type="match status" value="1"/>
</dbReference>
<protein>
    <recommendedName>
        <fullName evidence="3">Pre-rRNA-processing protein RIX1</fullName>
    </recommendedName>
</protein>
<evidence type="ECO:0000256" key="5">
    <source>
        <dbReference type="SAM" id="MobiDB-lite"/>
    </source>
</evidence>